<dbReference type="VEuPathDB" id="MicrosporidiaDB:EDEG_02318"/>
<dbReference type="Proteomes" id="UP000003163">
    <property type="component" value="Unassembled WGS sequence"/>
</dbReference>
<dbReference type="EMBL" id="AFBI03000040">
    <property type="protein sequence ID" value="EJW03341.1"/>
    <property type="molecule type" value="Genomic_DNA"/>
</dbReference>
<evidence type="ECO:0000313" key="2">
    <source>
        <dbReference type="EMBL" id="EJW03341.1"/>
    </source>
</evidence>
<dbReference type="InterPro" id="IPR018247">
    <property type="entry name" value="EF_Hand_1_Ca_BS"/>
</dbReference>
<dbReference type="InParanoid" id="J9D6B6"/>
<feature type="region of interest" description="Disordered" evidence="1">
    <location>
        <begin position="96"/>
        <end position="118"/>
    </location>
</feature>
<accession>J9D6B6</accession>
<evidence type="ECO:0000313" key="3">
    <source>
        <dbReference type="Proteomes" id="UP000003163"/>
    </source>
</evidence>
<sequence length="122" mass="14478">MITNRKNTLLNMYKTIYINNHFTTDLEVLYIKNNFEFFNKKYSKNCNLFYSYIILATFKIYANANTPIGVKCNLYKLSIQNWCRILDDNSTNVVNKNEFGDHPGNRKKKEEDKNSKIQNKIC</sequence>
<gene>
    <name evidence="2" type="ORF">EDEG_02318</name>
</gene>
<dbReference type="HOGENOM" id="CLU_2026704_0_0_1"/>
<proteinExistence type="predicted"/>
<reference evidence="3" key="2">
    <citation type="submission" date="2015-07" db="EMBL/GenBank/DDBJ databases">
        <title>Contrasting host-pathogen interactions and genome evolution in two generalist and specialist microsporidian pathogens of mosquitoes.</title>
        <authorList>
            <consortium name="The Broad Institute Genomics Platform"/>
            <consortium name="The Broad Institute Genome Sequencing Center for Infectious Disease"/>
            <person name="Cuomo C.A."/>
            <person name="Sanscrainte N.D."/>
            <person name="Goldberg J.M."/>
            <person name="Heiman D."/>
            <person name="Young S."/>
            <person name="Zeng Q."/>
            <person name="Becnel J.J."/>
            <person name="Birren B.W."/>
        </authorList>
    </citation>
    <scope>NUCLEOTIDE SEQUENCE [LARGE SCALE GENOMIC DNA]</scope>
    <source>
        <strain evidence="3">USNM 41457</strain>
    </source>
</reference>
<dbReference type="AlphaFoldDB" id="J9D6B6"/>
<feature type="compositionally biased region" description="Basic and acidic residues" evidence="1">
    <location>
        <begin position="98"/>
        <end position="115"/>
    </location>
</feature>
<reference evidence="2 3" key="1">
    <citation type="submission" date="2011-08" db="EMBL/GenBank/DDBJ databases">
        <authorList>
            <person name="Liu Z.J."/>
            <person name="Shi F.L."/>
            <person name="Lu J.Q."/>
            <person name="Li M."/>
            <person name="Wang Z.L."/>
        </authorList>
    </citation>
    <scope>NUCLEOTIDE SEQUENCE [LARGE SCALE GENOMIC DNA]</scope>
    <source>
        <strain evidence="2 3">USNM 41457</strain>
    </source>
</reference>
<organism evidence="2 3">
    <name type="scientific">Edhazardia aedis (strain USNM 41457)</name>
    <name type="common">Microsporidian parasite</name>
    <dbReference type="NCBI Taxonomy" id="1003232"/>
    <lineage>
        <taxon>Eukaryota</taxon>
        <taxon>Fungi</taxon>
        <taxon>Fungi incertae sedis</taxon>
        <taxon>Microsporidia</taxon>
        <taxon>Edhazardia</taxon>
    </lineage>
</organism>
<keyword evidence="3" id="KW-1185">Reference proteome</keyword>
<name>J9D6B6_EDHAE</name>
<evidence type="ECO:0000256" key="1">
    <source>
        <dbReference type="SAM" id="MobiDB-lite"/>
    </source>
</evidence>
<protein>
    <submittedName>
        <fullName evidence="2">Uncharacterized protein</fullName>
    </submittedName>
</protein>
<comment type="caution">
    <text evidence="2">The sequence shown here is derived from an EMBL/GenBank/DDBJ whole genome shotgun (WGS) entry which is preliminary data.</text>
</comment>
<dbReference type="PROSITE" id="PS00018">
    <property type="entry name" value="EF_HAND_1"/>
    <property type="match status" value="1"/>
</dbReference>